<feature type="domain" description="NAD-dependent epimerase/dehydratase" evidence="1">
    <location>
        <begin position="10"/>
        <end position="227"/>
    </location>
</feature>
<dbReference type="Pfam" id="PF01370">
    <property type="entry name" value="Epimerase"/>
    <property type="match status" value="1"/>
</dbReference>
<dbReference type="PANTHER" id="PTHR48079:SF6">
    <property type="entry name" value="NAD(P)-BINDING DOMAIN-CONTAINING PROTEIN-RELATED"/>
    <property type="match status" value="1"/>
</dbReference>
<proteinExistence type="predicted"/>
<name>A0ABU9BT76_9BURK</name>
<dbReference type="PANTHER" id="PTHR48079">
    <property type="entry name" value="PROTEIN YEEZ"/>
    <property type="match status" value="1"/>
</dbReference>
<dbReference type="InterPro" id="IPR001509">
    <property type="entry name" value="Epimerase_deHydtase"/>
</dbReference>
<accession>A0ABU9BT76</accession>
<sequence>MDIQPSRIALFGAAGVIGQSVASALSAQGRHYRVVGRSESSMRRQFGHDALAEVKTWDPDSPASVQAAAEGIETLVYMVGVDYWRFELHPALMRKTIDGAIAAGVKRILLIGTVYPYGLPQTPTIREDHPREPHTFKGRMRKAQEDLLLEAATEGKIEAAVLRLPDFYGPGVEASFLHGAAQAAINGGTADLIGPIDTPHEFVFVPDVGPVVARLIDTPEAFGGRRVWHLAGVGVTSQQALFEEMQRQVGHPIKLRVAGKTMLRVLGLFKPMLREMVEMHYLQTHPVLMDDGALQRLIGPIRKTPYAEGIRQTLQAVRDGVEPTPPGGARRAKAAGIA</sequence>
<dbReference type="EMBL" id="JBBUTG010000013">
    <property type="protein sequence ID" value="MEK8033001.1"/>
    <property type="molecule type" value="Genomic_DNA"/>
</dbReference>
<gene>
    <name evidence="2" type="ORF">AACH06_19435</name>
</gene>
<protein>
    <submittedName>
        <fullName evidence="2">NAD-dependent epimerase/dehydratase family protein</fullName>
    </submittedName>
</protein>
<dbReference type="Proteomes" id="UP001371218">
    <property type="component" value="Unassembled WGS sequence"/>
</dbReference>
<evidence type="ECO:0000259" key="1">
    <source>
        <dbReference type="Pfam" id="PF01370"/>
    </source>
</evidence>
<evidence type="ECO:0000313" key="3">
    <source>
        <dbReference type="Proteomes" id="UP001371218"/>
    </source>
</evidence>
<reference evidence="2 3" key="1">
    <citation type="submission" date="2024-04" db="EMBL/GenBank/DDBJ databases">
        <title>Novel species of the genus Ideonella isolated from streams.</title>
        <authorList>
            <person name="Lu H."/>
        </authorList>
    </citation>
    <scope>NUCLEOTIDE SEQUENCE [LARGE SCALE GENOMIC DNA]</scope>
    <source>
        <strain evidence="2 3">DXS29W</strain>
    </source>
</reference>
<dbReference type="InterPro" id="IPR036291">
    <property type="entry name" value="NAD(P)-bd_dom_sf"/>
</dbReference>
<dbReference type="RefSeq" id="WP_341427422.1">
    <property type="nucleotide sequence ID" value="NZ_JBBUTG010000013.1"/>
</dbReference>
<dbReference type="InterPro" id="IPR051783">
    <property type="entry name" value="NAD(P)-dependent_oxidoreduct"/>
</dbReference>
<comment type="caution">
    <text evidence="2">The sequence shown here is derived from an EMBL/GenBank/DDBJ whole genome shotgun (WGS) entry which is preliminary data.</text>
</comment>
<dbReference type="SUPFAM" id="SSF51735">
    <property type="entry name" value="NAD(P)-binding Rossmann-fold domains"/>
    <property type="match status" value="1"/>
</dbReference>
<keyword evidence="3" id="KW-1185">Reference proteome</keyword>
<dbReference type="Gene3D" id="3.40.50.720">
    <property type="entry name" value="NAD(P)-binding Rossmann-like Domain"/>
    <property type="match status" value="1"/>
</dbReference>
<evidence type="ECO:0000313" key="2">
    <source>
        <dbReference type="EMBL" id="MEK8033001.1"/>
    </source>
</evidence>
<organism evidence="2 3">
    <name type="scientific">Ideonella lacteola</name>
    <dbReference type="NCBI Taxonomy" id="2984193"/>
    <lineage>
        <taxon>Bacteria</taxon>
        <taxon>Pseudomonadati</taxon>
        <taxon>Pseudomonadota</taxon>
        <taxon>Betaproteobacteria</taxon>
        <taxon>Burkholderiales</taxon>
        <taxon>Sphaerotilaceae</taxon>
        <taxon>Ideonella</taxon>
    </lineage>
</organism>